<dbReference type="AlphaFoldDB" id="A0A4Z2ERI3"/>
<dbReference type="OrthoDB" id="654191at2759"/>
<keyword evidence="5" id="KW-1185">Reference proteome</keyword>
<protein>
    <recommendedName>
        <fullName evidence="3">FISNA domain-containing protein</fullName>
    </recommendedName>
</protein>
<dbReference type="InterPro" id="IPR027417">
    <property type="entry name" value="P-loop_NTPase"/>
</dbReference>
<comment type="caution">
    <text evidence="4">The sequence shown here is derived from an EMBL/GenBank/DDBJ whole genome shotgun (WGS) entry which is preliminary data.</text>
</comment>
<keyword evidence="1" id="KW-0433">Leucine-rich repeat</keyword>
<dbReference type="EMBL" id="SRLO01003455">
    <property type="protein sequence ID" value="TNN31458.1"/>
    <property type="molecule type" value="Genomic_DNA"/>
</dbReference>
<dbReference type="Pfam" id="PF14484">
    <property type="entry name" value="FISNA"/>
    <property type="match status" value="1"/>
</dbReference>
<dbReference type="PANTHER" id="PTHR24106">
    <property type="entry name" value="NACHT, LRR AND CARD DOMAINS-CONTAINING"/>
    <property type="match status" value="1"/>
</dbReference>
<evidence type="ECO:0000313" key="4">
    <source>
        <dbReference type="EMBL" id="TNN31458.1"/>
    </source>
</evidence>
<organism evidence="4 5">
    <name type="scientific">Liparis tanakae</name>
    <name type="common">Tanaka's snailfish</name>
    <dbReference type="NCBI Taxonomy" id="230148"/>
    <lineage>
        <taxon>Eukaryota</taxon>
        <taxon>Metazoa</taxon>
        <taxon>Chordata</taxon>
        <taxon>Craniata</taxon>
        <taxon>Vertebrata</taxon>
        <taxon>Euteleostomi</taxon>
        <taxon>Actinopterygii</taxon>
        <taxon>Neopterygii</taxon>
        <taxon>Teleostei</taxon>
        <taxon>Neoteleostei</taxon>
        <taxon>Acanthomorphata</taxon>
        <taxon>Eupercaria</taxon>
        <taxon>Perciformes</taxon>
        <taxon>Cottioidei</taxon>
        <taxon>Cottales</taxon>
        <taxon>Liparidae</taxon>
        <taxon>Liparis</taxon>
    </lineage>
</organism>
<evidence type="ECO:0000256" key="2">
    <source>
        <dbReference type="ARBA" id="ARBA00022737"/>
    </source>
</evidence>
<sequence>MSLQERCERVTEGSGEAGSRTLNRIYTELYITEGRSEEVSRQHEVRQLEAASMKKTSHDAPIKAAADQPGRIRLVLTHGVAGVGKTFSVQKFALDWADGLQNQDVGLVAVLSFRELNLLRDERRSLLALLRLLHPALQGVPAEGLSGCFCSSLTGWMKAGRLWTSATRRWCVTSARRPRPARC</sequence>
<dbReference type="Pfam" id="PF05729">
    <property type="entry name" value="NACHT"/>
    <property type="match status" value="1"/>
</dbReference>
<proteinExistence type="predicted"/>
<reference evidence="4 5" key="1">
    <citation type="submission" date="2019-03" db="EMBL/GenBank/DDBJ databases">
        <title>First draft genome of Liparis tanakae, snailfish: a comprehensive survey of snailfish specific genes.</title>
        <authorList>
            <person name="Kim W."/>
            <person name="Song I."/>
            <person name="Jeong J.-H."/>
            <person name="Kim D."/>
            <person name="Kim S."/>
            <person name="Ryu S."/>
            <person name="Song J.Y."/>
            <person name="Lee S.K."/>
        </authorList>
    </citation>
    <scope>NUCLEOTIDE SEQUENCE [LARGE SCALE GENOMIC DNA]</scope>
    <source>
        <tissue evidence="4">Muscle</tissue>
    </source>
</reference>
<dbReference type="Gene3D" id="3.40.50.300">
    <property type="entry name" value="P-loop containing nucleotide triphosphate hydrolases"/>
    <property type="match status" value="1"/>
</dbReference>
<dbReference type="Proteomes" id="UP000314294">
    <property type="component" value="Unassembled WGS sequence"/>
</dbReference>
<name>A0A4Z2ERI3_9TELE</name>
<dbReference type="InterPro" id="IPR007111">
    <property type="entry name" value="NACHT_NTPase"/>
</dbReference>
<evidence type="ECO:0000256" key="1">
    <source>
        <dbReference type="ARBA" id="ARBA00022614"/>
    </source>
</evidence>
<dbReference type="InterPro" id="IPR029495">
    <property type="entry name" value="NACHT-assoc"/>
</dbReference>
<gene>
    <name evidence="4" type="ORF">EYF80_058391</name>
</gene>
<feature type="domain" description="FISNA" evidence="3">
    <location>
        <begin position="1"/>
        <end position="63"/>
    </location>
</feature>
<dbReference type="SMART" id="SM01288">
    <property type="entry name" value="FISNA"/>
    <property type="match status" value="1"/>
</dbReference>
<keyword evidence="2" id="KW-0677">Repeat</keyword>
<evidence type="ECO:0000259" key="3">
    <source>
        <dbReference type="SMART" id="SM01288"/>
    </source>
</evidence>
<accession>A0A4Z2ERI3</accession>
<evidence type="ECO:0000313" key="5">
    <source>
        <dbReference type="Proteomes" id="UP000314294"/>
    </source>
</evidence>
<dbReference type="InterPro" id="IPR051261">
    <property type="entry name" value="NLR"/>
</dbReference>